<name>A0ABR4CHQ8_9HELO</name>
<reference evidence="1 2" key="1">
    <citation type="journal article" date="2024" name="Commun. Biol.">
        <title>Comparative genomic analysis of thermophilic fungi reveals convergent evolutionary adaptations and gene losses.</title>
        <authorList>
            <person name="Steindorff A.S."/>
            <person name="Aguilar-Pontes M.V."/>
            <person name="Robinson A.J."/>
            <person name="Andreopoulos B."/>
            <person name="LaButti K."/>
            <person name="Kuo A."/>
            <person name="Mondo S."/>
            <person name="Riley R."/>
            <person name="Otillar R."/>
            <person name="Haridas S."/>
            <person name="Lipzen A."/>
            <person name="Grimwood J."/>
            <person name="Schmutz J."/>
            <person name="Clum A."/>
            <person name="Reid I.D."/>
            <person name="Moisan M.C."/>
            <person name="Butler G."/>
            <person name="Nguyen T.T.M."/>
            <person name="Dewar K."/>
            <person name="Conant G."/>
            <person name="Drula E."/>
            <person name="Henrissat B."/>
            <person name="Hansel C."/>
            <person name="Singer S."/>
            <person name="Hutchinson M.I."/>
            <person name="de Vries R.P."/>
            <person name="Natvig D.O."/>
            <person name="Powell A.J."/>
            <person name="Tsang A."/>
            <person name="Grigoriev I.V."/>
        </authorList>
    </citation>
    <scope>NUCLEOTIDE SEQUENCE [LARGE SCALE GENOMIC DNA]</scope>
    <source>
        <strain evidence="1 2">CBS 494.80</strain>
    </source>
</reference>
<sequence length="95" mass="10999">MKEIPRIISPLLCSPYRASQHAIPTLILTIGETEQSRVEDRKVEQSSEKPSRISFHFNTHIPATNQQRNAIMQLELKSSKKRTTLKQERNLIMTK</sequence>
<dbReference type="Proteomes" id="UP001595075">
    <property type="component" value="Unassembled WGS sequence"/>
</dbReference>
<evidence type="ECO:0000313" key="2">
    <source>
        <dbReference type="Proteomes" id="UP001595075"/>
    </source>
</evidence>
<gene>
    <name evidence="1" type="ORF">VTL71DRAFT_14181</name>
</gene>
<evidence type="ECO:0000313" key="1">
    <source>
        <dbReference type="EMBL" id="KAL2069502.1"/>
    </source>
</evidence>
<proteinExistence type="predicted"/>
<protein>
    <submittedName>
        <fullName evidence="1">Uncharacterized protein</fullName>
    </submittedName>
</protein>
<keyword evidence="2" id="KW-1185">Reference proteome</keyword>
<organism evidence="1 2">
    <name type="scientific">Oculimacula yallundae</name>
    <dbReference type="NCBI Taxonomy" id="86028"/>
    <lineage>
        <taxon>Eukaryota</taxon>
        <taxon>Fungi</taxon>
        <taxon>Dikarya</taxon>
        <taxon>Ascomycota</taxon>
        <taxon>Pezizomycotina</taxon>
        <taxon>Leotiomycetes</taxon>
        <taxon>Helotiales</taxon>
        <taxon>Ploettnerulaceae</taxon>
        <taxon>Oculimacula</taxon>
    </lineage>
</organism>
<accession>A0ABR4CHQ8</accession>
<comment type="caution">
    <text evidence="1">The sequence shown here is derived from an EMBL/GenBank/DDBJ whole genome shotgun (WGS) entry which is preliminary data.</text>
</comment>
<dbReference type="EMBL" id="JAZHXI010000007">
    <property type="protein sequence ID" value="KAL2069502.1"/>
    <property type="molecule type" value="Genomic_DNA"/>
</dbReference>